<feature type="compositionally biased region" description="Polar residues" evidence="1">
    <location>
        <begin position="79"/>
        <end position="100"/>
    </location>
</feature>
<reference evidence="2 3" key="1">
    <citation type="submission" date="2017-06" db="EMBL/GenBank/DDBJ databases">
        <authorList>
            <person name="Kim H.J."/>
            <person name="Triplett B.A."/>
        </authorList>
    </citation>
    <scope>NUCLEOTIDE SEQUENCE [LARGE SCALE GENOMIC DNA]</scope>
    <source>
        <strain evidence="2 3">B29T1</strain>
    </source>
</reference>
<evidence type="ECO:0000313" key="3">
    <source>
        <dbReference type="Proteomes" id="UP000197065"/>
    </source>
</evidence>
<proteinExistence type="predicted"/>
<feature type="region of interest" description="Disordered" evidence="1">
    <location>
        <begin position="68"/>
        <end position="102"/>
    </location>
</feature>
<dbReference type="RefSeq" id="WP_133063853.1">
    <property type="nucleotide sequence ID" value="NZ_FYEH01000003.1"/>
</dbReference>
<sequence>MGAARSSGQVMTHLKFDRLGWTWLPVALLAVFFSAGAAMAEAPRSLSRPPPKPSRLYLQADPGLFGAEAANRDAVPDAETSTDVASGEDQQSTDAPSALSTRIVVADRKDDPDWALKSPYEYNSSRVTNLMDNVGLDEFRIEMKTRF</sequence>
<accession>A0A212QUD8</accession>
<dbReference type="AlphaFoldDB" id="A0A212QUD8"/>
<keyword evidence="3" id="KW-1185">Reference proteome</keyword>
<gene>
    <name evidence="2" type="ORF">SAMN07250955_103275</name>
</gene>
<evidence type="ECO:0000256" key="1">
    <source>
        <dbReference type="SAM" id="MobiDB-lite"/>
    </source>
</evidence>
<dbReference type="EMBL" id="FYEH01000003">
    <property type="protein sequence ID" value="SNB63158.1"/>
    <property type="molecule type" value="Genomic_DNA"/>
</dbReference>
<name>A0A212QUD8_9PROT</name>
<evidence type="ECO:0000313" key="2">
    <source>
        <dbReference type="EMBL" id="SNB63158.1"/>
    </source>
</evidence>
<dbReference type="Proteomes" id="UP000197065">
    <property type="component" value="Unassembled WGS sequence"/>
</dbReference>
<organism evidence="2 3">
    <name type="scientific">Arboricoccus pini</name>
    <dbReference type="NCBI Taxonomy" id="1963835"/>
    <lineage>
        <taxon>Bacteria</taxon>
        <taxon>Pseudomonadati</taxon>
        <taxon>Pseudomonadota</taxon>
        <taxon>Alphaproteobacteria</taxon>
        <taxon>Geminicoccales</taxon>
        <taxon>Geminicoccaceae</taxon>
        <taxon>Arboricoccus</taxon>
    </lineage>
</organism>
<protein>
    <submittedName>
        <fullName evidence="2">Uncharacterized protein</fullName>
    </submittedName>
</protein>